<sequence length="360" mass="40920">MIFYIKERFKKRWNRLDSLTKNQYGRWLIYSCFISIGLWGIFAVGFWYTEGTSFEESIWQGWQTLTTVGYGNSPAESTWGRIITMIIGTMGIAQIGALFSAVFDYKAHLKEKKRLGLMDNPFSDGYVIFNFPGGSLLKQLISELRNVEKEIGICIVDDRIEELPVDIQQIPNVHFIKGDGLSKETYERAKICDNKAVIVYPVNKDDRQSDASTKTIVDLVDRFTTEKTRIIHMLVDSNNAWMFDKNKSTAIYANLDTLAVVQECQDPYSAPIIEQLLSNTAGANPMTVKPSRQVGWTWGELEQKILDVKQTYGINCNLFALIENGNYSTCPPSETVITDDSLISILGPADFKWTDLERHL</sequence>
<name>A0A315ZI07_SEDFL</name>
<dbReference type="EMBL" id="QGDO01000001">
    <property type="protein sequence ID" value="PWJ44853.1"/>
    <property type="molecule type" value="Genomic_DNA"/>
</dbReference>
<evidence type="ECO:0000259" key="2">
    <source>
        <dbReference type="Pfam" id="PF07885"/>
    </source>
</evidence>
<evidence type="ECO:0000313" key="4">
    <source>
        <dbReference type="Proteomes" id="UP000245535"/>
    </source>
</evidence>
<dbReference type="Gene3D" id="1.10.287.70">
    <property type="match status" value="1"/>
</dbReference>
<dbReference type="InterPro" id="IPR013099">
    <property type="entry name" value="K_chnl_dom"/>
</dbReference>
<protein>
    <submittedName>
        <fullName evidence="3">Ion channel</fullName>
    </submittedName>
</protein>
<dbReference type="Pfam" id="PF07885">
    <property type="entry name" value="Ion_trans_2"/>
    <property type="match status" value="1"/>
</dbReference>
<dbReference type="InterPro" id="IPR050721">
    <property type="entry name" value="Trk_Ktr_HKT_K-transport"/>
</dbReference>
<accession>A0A315ZI07</accession>
<dbReference type="PANTHER" id="PTHR43833:SF9">
    <property type="entry name" value="POTASSIUM CHANNEL PROTEIN YUGO-RELATED"/>
    <property type="match status" value="1"/>
</dbReference>
<comment type="caution">
    <text evidence="3">The sequence shown here is derived from an EMBL/GenBank/DDBJ whole genome shotgun (WGS) entry which is preliminary data.</text>
</comment>
<keyword evidence="4" id="KW-1185">Reference proteome</keyword>
<dbReference type="Gene3D" id="3.40.50.720">
    <property type="entry name" value="NAD(P)-binding Rossmann-like Domain"/>
    <property type="match status" value="1"/>
</dbReference>
<dbReference type="Proteomes" id="UP000245535">
    <property type="component" value="Unassembled WGS sequence"/>
</dbReference>
<organism evidence="3 4">
    <name type="scientific">Sediminitomix flava</name>
    <dbReference type="NCBI Taxonomy" id="379075"/>
    <lineage>
        <taxon>Bacteria</taxon>
        <taxon>Pseudomonadati</taxon>
        <taxon>Bacteroidota</taxon>
        <taxon>Cytophagia</taxon>
        <taxon>Cytophagales</taxon>
        <taxon>Flammeovirgaceae</taxon>
        <taxon>Sediminitomix</taxon>
    </lineage>
</organism>
<evidence type="ECO:0000256" key="1">
    <source>
        <dbReference type="SAM" id="Phobius"/>
    </source>
</evidence>
<keyword evidence="1" id="KW-0472">Membrane</keyword>
<feature type="transmembrane region" description="Helical" evidence="1">
    <location>
        <begin position="82"/>
        <end position="105"/>
    </location>
</feature>
<proteinExistence type="predicted"/>
<dbReference type="AlphaFoldDB" id="A0A315ZI07"/>
<evidence type="ECO:0000313" key="3">
    <source>
        <dbReference type="EMBL" id="PWJ44853.1"/>
    </source>
</evidence>
<dbReference type="SUPFAM" id="SSF81324">
    <property type="entry name" value="Voltage-gated potassium channels"/>
    <property type="match status" value="1"/>
</dbReference>
<dbReference type="OrthoDB" id="9785285at2"/>
<keyword evidence="1" id="KW-1133">Transmembrane helix</keyword>
<dbReference type="PANTHER" id="PTHR43833">
    <property type="entry name" value="POTASSIUM CHANNEL PROTEIN 2-RELATED-RELATED"/>
    <property type="match status" value="1"/>
</dbReference>
<keyword evidence="1" id="KW-0812">Transmembrane</keyword>
<feature type="transmembrane region" description="Helical" evidence="1">
    <location>
        <begin position="27"/>
        <end position="48"/>
    </location>
</feature>
<dbReference type="RefSeq" id="WP_109616320.1">
    <property type="nucleotide sequence ID" value="NZ_QGDO01000001.1"/>
</dbReference>
<feature type="domain" description="Potassium channel" evidence="2">
    <location>
        <begin position="38"/>
        <end position="104"/>
    </location>
</feature>
<gene>
    <name evidence="3" type="ORF">BC781_1011239</name>
</gene>
<reference evidence="3 4" key="1">
    <citation type="submission" date="2018-03" db="EMBL/GenBank/DDBJ databases">
        <title>Genomic Encyclopedia of Archaeal and Bacterial Type Strains, Phase II (KMG-II): from individual species to whole genera.</title>
        <authorList>
            <person name="Goeker M."/>
        </authorList>
    </citation>
    <scope>NUCLEOTIDE SEQUENCE [LARGE SCALE GENOMIC DNA]</scope>
    <source>
        <strain evidence="3 4">DSM 28229</strain>
    </source>
</reference>